<name>A0ABT7VLR0_9LACO</name>
<gene>
    <name evidence="1" type="ORF">QUW46_03625</name>
</gene>
<reference evidence="1" key="1">
    <citation type="submission" date="2023-06" db="EMBL/GenBank/DDBJ databases">
        <title>Identification and characterization of horizontal gene transfer across gut microbiota members of farm animals based on homology search.</title>
        <authorList>
            <person name="Schwarzerova J."/>
            <person name="Nykrynova M."/>
            <person name="Jureckova K."/>
            <person name="Cejkova D."/>
            <person name="Rychlik I."/>
        </authorList>
    </citation>
    <scope>NUCLEOTIDE SEQUENCE</scope>
    <source>
        <strain evidence="1">105_WCHN</strain>
    </source>
</reference>
<protein>
    <submittedName>
        <fullName evidence="1">Uncharacterized protein</fullName>
    </submittedName>
</protein>
<dbReference type="RefSeq" id="WP_289559645.1">
    <property type="nucleotide sequence ID" value="NZ_JAUDEO010000014.1"/>
</dbReference>
<dbReference type="InterPro" id="IPR029035">
    <property type="entry name" value="DHS-like_NAD/FAD-binding_dom"/>
</dbReference>
<comment type="caution">
    <text evidence="1">The sequence shown here is derived from an EMBL/GenBank/DDBJ whole genome shotgun (WGS) entry which is preliminary data.</text>
</comment>
<evidence type="ECO:0000313" key="2">
    <source>
        <dbReference type="Proteomes" id="UP001529423"/>
    </source>
</evidence>
<evidence type="ECO:0000313" key="1">
    <source>
        <dbReference type="EMBL" id="MDM8333668.1"/>
    </source>
</evidence>
<keyword evidence="2" id="KW-1185">Reference proteome</keyword>
<organism evidence="1 2">
    <name type="scientific">Limosilactobacillus panis</name>
    <dbReference type="NCBI Taxonomy" id="47493"/>
    <lineage>
        <taxon>Bacteria</taxon>
        <taxon>Bacillati</taxon>
        <taxon>Bacillota</taxon>
        <taxon>Bacilli</taxon>
        <taxon>Lactobacillales</taxon>
        <taxon>Lactobacillaceae</taxon>
        <taxon>Limosilactobacillus</taxon>
    </lineage>
</organism>
<proteinExistence type="predicted"/>
<sequence length="48" mass="5567">MDKLREIVAAKPYFIWTSNIDHHFALAEFNNLLEIEGELANRNLLQAP</sequence>
<accession>A0ABT7VLR0</accession>
<reference evidence="1" key="2">
    <citation type="submission" date="2023-06" db="EMBL/GenBank/DDBJ databases">
        <authorList>
            <person name="Zeman M."/>
            <person name="Kubasova T."/>
            <person name="Jahodarova E."/>
            <person name="Nykrynova M."/>
            <person name="Rychlik I."/>
        </authorList>
    </citation>
    <scope>NUCLEOTIDE SEQUENCE</scope>
    <source>
        <strain evidence="1">105_WCHN</strain>
    </source>
</reference>
<dbReference type="EMBL" id="JAUDEO010000014">
    <property type="protein sequence ID" value="MDM8333668.1"/>
    <property type="molecule type" value="Genomic_DNA"/>
</dbReference>
<dbReference type="SUPFAM" id="SSF52467">
    <property type="entry name" value="DHS-like NAD/FAD-binding domain"/>
    <property type="match status" value="1"/>
</dbReference>
<dbReference type="Proteomes" id="UP001529423">
    <property type="component" value="Unassembled WGS sequence"/>
</dbReference>